<comment type="caution">
    <text evidence="2">The sequence shown here is derived from an EMBL/GenBank/DDBJ whole genome shotgun (WGS) entry which is preliminary data.</text>
</comment>
<dbReference type="EMBL" id="CAJNDS010002490">
    <property type="protein sequence ID" value="CAE7496255.1"/>
    <property type="molecule type" value="Genomic_DNA"/>
</dbReference>
<dbReference type="Proteomes" id="UP000604046">
    <property type="component" value="Unassembled WGS sequence"/>
</dbReference>
<accession>A0A812IHN0</accession>
<dbReference type="AlphaFoldDB" id="A0A812IHN0"/>
<feature type="coiled-coil region" evidence="1">
    <location>
        <begin position="277"/>
        <end position="311"/>
    </location>
</feature>
<organism evidence="2 4">
    <name type="scientific">Symbiodinium natans</name>
    <dbReference type="NCBI Taxonomy" id="878477"/>
    <lineage>
        <taxon>Eukaryota</taxon>
        <taxon>Sar</taxon>
        <taxon>Alveolata</taxon>
        <taxon>Dinophyceae</taxon>
        <taxon>Suessiales</taxon>
        <taxon>Symbiodiniaceae</taxon>
        <taxon>Symbiodinium</taxon>
    </lineage>
</organism>
<dbReference type="EMBL" id="CAJNDS010000289">
    <property type="protein sequence ID" value="CAE7039041.1"/>
    <property type="molecule type" value="Genomic_DNA"/>
</dbReference>
<name>A0A812IHN0_9DINO</name>
<evidence type="ECO:0000313" key="4">
    <source>
        <dbReference type="Proteomes" id="UP000604046"/>
    </source>
</evidence>
<sequence length="314" mass="35700">MEGAKLPQVRKKLEMACVRLTLSEQAEEKFKAFSEGVLKFGKPAMLCRTIVATGKTDESVGPQTVHLCHPMFASVLARKTDLKADVVSEAERPKAVVETETETDRENEPKPCIFVYLLRLQNGETDESIISYVTKNTKRSMRPNELVTVTEDRGRPSQTDANEAVVSYVLWPVPEKLLSCVYFKTDGASTRASVRRFGITMETVVRGDTGTGAQLSHVQNEDSWFGAYWNLSGPRSSVNAFLSACRHHKDQLLELTVAGDQYEDVRTMVEAAHDARRLRYEKQLDDSIEDLQRFRREHQEEEERRRKARKTQTE</sequence>
<gene>
    <name evidence="3" type="ORF">SNAT2548_LOCUS27796</name>
    <name evidence="2" type="ORF">SNAT2548_LOCUS4652</name>
</gene>
<proteinExistence type="predicted"/>
<evidence type="ECO:0000313" key="3">
    <source>
        <dbReference type="EMBL" id="CAE7496255.1"/>
    </source>
</evidence>
<dbReference type="OrthoDB" id="485342at2759"/>
<protein>
    <submittedName>
        <fullName evidence="2">Uncharacterized protein</fullName>
    </submittedName>
</protein>
<evidence type="ECO:0000313" key="2">
    <source>
        <dbReference type="EMBL" id="CAE7039041.1"/>
    </source>
</evidence>
<evidence type="ECO:0000256" key="1">
    <source>
        <dbReference type="SAM" id="Coils"/>
    </source>
</evidence>
<reference evidence="2" key="1">
    <citation type="submission" date="2021-02" db="EMBL/GenBank/DDBJ databases">
        <authorList>
            <person name="Dougan E. K."/>
            <person name="Rhodes N."/>
            <person name="Thang M."/>
            <person name="Chan C."/>
        </authorList>
    </citation>
    <scope>NUCLEOTIDE SEQUENCE</scope>
</reference>
<keyword evidence="1" id="KW-0175">Coiled coil</keyword>
<keyword evidence="4" id="KW-1185">Reference proteome</keyword>